<evidence type="ECO:0000313" key="3">
    <source>
        <dbReference type="Proteomes" id="UP000219636"/>
    </source>
</evidence>
<reference evidence="3" key="1">
    <citation type="submission" date="2017-08" db="EMBL/GenBank/DDBJ databases">
        <authorList>
            <person name="Varghese N."/>
            <person name="Submissions S."/>
        </authorList>
    </citation>
    <scope>NUCLEOTIDE SEQUENCE [LARGE SCALE GENOMIC DNA]</scope>
    <source>
        <strain evidence="3">JC22</strain>
    </source>
</reference>
<dbReference type="InterPro" id="IPR013655">
    <property type="entry name" value="PAS_fold_3"/>
</dbReference>
<dbReference type="RefSeq" id="WP_097074806.1">
    <property type="nucleotide sequence ID" value="NZ_OBMQ01000014.1"/>
</dbReference>
<dbReference type="EMBL" id="OBMQ01000014">
    <property type="protein sequence ID" value="SOC22658.1"/>
    <property type="molecule type" value="Genomic_DNA"/>
</dbReference>
<dbReference type="SUPFAM" id="SSF55785">
    <property type="entry name" value="PYP-like sensor domain (PAS domain)"/>
    <property type="match status" value="2"/>
</dbReference>
<dbReference type="PROSITE" id="PS50112">
    <property type="entry name" value="PAS"/>
    <property type="match status" value="1"/>
</dbReference>
<dbReference type="InterPro" id="IPR000014">
    <property type="entry name" value="PAS"/>
</dbReference>
<dbReference type="Gene3D" id="3.30.450.20">
    <property type="entry name" value="PAS domain"/>
    <property type="match status" value="2"/>
</dbReference>
<dbReference type="InterPro" id="IPR035965">
    <property type="entry name" value="PAS-like_dom_sf"/>
</dbReference>
<organism evidence="2 3">
    <name type="scientific">Ureibacillus xyleni</name>
    <dbReference type="NCBI Taxonomy" id="614648"/>
    <lineage>
        <taxon>Bacteria</taxon>
        <taxon>Bacillati</taxon>
        <taxon>Bacillota</taxon>
        <taxon>Bacilli</taxon>
        <taxon>Bacillales</taxon>
        <taxon>Caryophanaceae</taxon>
        <taxon>Ureibacillus</taxon>
    </lineage>
</organism>
<dbReference type="InterPro" id="IPR013656">
    <property type="entry name" value="PAS_4"/>
</dbReference>
<feature type="domain" description="PAS" evidence="1">
    <location>
        <begin position="155"/>
        <end position="209"/>
    </location>
</feature>
<evidence type="ECO:0000259" key="1">
    <source>
        <dbReference type="PROSITE" id="PS50112"/>
    </source>
</evidence>
<protein>
    <submittedName>
        <fullName evidence="2">PAS domain S-box-containing protein</fullName>
    </submittedName>
</protein>
<dbReference type="Pfam" id="PF08447">
    <property type="entry name" value="PAS_3"/>
    <property type="match status" value="1"/>
</dbReference>
<accession>A0A285TL79</accession>
<dbReference type="SMART" id="SM00091">
    <property type="entry name" value="PAS"/>
    <property type="match status" value="2"/>
</dbReference>
<proteinExistence type="predicted"/>
<dbReference type="AlphaFoldDB" id="A0A285TL79"/>
<dbReference type="Proteomes" id="UP000219636">
    <property type="component" value="Unassembled WGS sequence"/>
</dbReference>
<keyword evidence="3" id="KW-1185">Reference proteome</keyword>
<name>A0A285TL79_9BACL</name>
<gene>
    <name evidence="2" type="ORF">SAMN05880501_11470</name>
</gene>
<sequence length="256" mass="29867">MSLINQPNRFTDYTLYQFPSSKLNNSNDSVFIIELFENQFVYRYANNAGLDLIQLTGSVEGKTFEDLFPPFEVAFLRKYYLMAASSNQNVTFTTVKRGHGYYETELTPIRHSDSLYFLTVVRDISSKFEQLTNPLILENPTNNNEYQLDDHYVEFTLDYDGYFYQANKEIEKIIGYLPFELVGTNFTQLLSFKEIFKVKQHFQKALDGQTITFETELIHKNMKSTNIELKLKPFYKDGRIKGVSAIAVKKRAIKYS</sequence>
<dbReference type="OrthoDB" id="9759607at2"/>
<dbReference type="NCBIfam" id="TIGR00229">
    <property type="entry name" value="sensory_box"/>
    <property type="match status" value="1"/>
</dbReference>
<dbReference type="CDD" id="cd00130">
    <property type="entry name" value="PAS"/>
    <property type="match status" value="1"/>
</dbReference>
<dbReference type="Pfam" id="PF08448">
    <property type="entry name" value="PAS_4"/>
    <property type="match status" value="1"/>
</dbReference>
<evidence type="ECO:0000313" key="2">
    <source>
        <dbReference type="EMBL" id="SOC22658.1"/>
    </source>
</evidence>